<accession>A0A812QR28</accession>
<evidence type="ECO:0000259" key="2">
    <source>
        <dbReference type="PROSITE" id="PS50825"/>
    </source>
</evidence>
<dbReference type="PROSITE" id="PS50825">
    <property type="entry name" value="HYR"/>
    <property type="match status" value="1"/>
</dbReference>
<reference evidence="3" key="1">
    <citation type="submission" date="2021-02" db="EMBL/GenBank/DDBJ databases">
        <authorList>
            <person name="Dougan E. K."/>
            <person name="Rhodes N."/>
            <person name="Thang M."/>
            <person name="Chan C."/>
        </authorList>
    </citation>
    <scope>NUCLEOTIDE SEQUENCE</scope>
</reference>
<gene>
    <name evidence="3" type="ORF">SPIL2461_LOCUS9844</name>
</gene>
<organism evidence="3 4">
    <name type="scientific">Symbiodinium pilosum</name>
    <name type="common">Dinoflagellate</name>
    <dbReference type="NCBI Taxonomy" id="2952"/>
    <lineage>
        <taxon>Eukaryota</taxon>
        <taxon>Sar</taxon>
        <taxon>Alveolata</taxon>
        <taxon>Dinophyceae</taxon>
        <taxon>Suessiales</taxon>
        <taxon>Symbiodiniaceae</taxon>
        <taxon>Symbiodinium</taxon>
    </lineage>
</organism>
<feature type="non-terminal residue" evidence="3">
    <location>
        <position position="183"/>
    </location>
</feature>
<dbReference type="Pfam" id="PF02494">
    <property type="entry name" value="HYR"/>
    <property type="match status" value="1"/>
</dbReference>
<evidence type="ECO:0000313" key="4">
    <source>
        <dbReference type="Proteomes" id="UP000649617"/>
    </source>
</evidence>
<protein>
    <recommendedName>
        <fullName evidence="2">HYR domain-containing protein</fullName>
    </recommendedName>
</protein>
<evidence type="ECO:0000313" key="3">
    <source>
        <dbReference type="EMBL" id="CAE7399444.1"/>
    </source>
</evidence>
<keyword evidence="1" id="KW-0677">Repeat</keyword>
<comment type="caution">
    <text evidence="3">The sequence shown here is derived from an EMBL/GenBank/DDBJ whole genome shotgun (WGS) entry which is preliminary data.</text>
</comment>
<name>A0A812QR28_SYMPI</name>
<dbReference type="InterPro" id="IPR003410">
    <property type="entry name" value="HYR_dom"/>
</dbReference>
<keyword evidence="4" id="KW-1185">Reference proteome</keyword>
<proteinExistence type="predicted"/>
<sequence length="183" mass="19268">AQVNYVLVPSDPCLAPPPAVVQPVVLPLVAGTCETDPAQPLIIDACETRSLTCNKGPPFSLGTTAVSCITPLPDGDETQVNLDVVVSDTEAPVIDDKCQEVTKHIKVCQRQPLSFDVPAVTDNCPGAGEAVCSPAPGSVFRLGRTEVKCTATDASGNVAQSNFSVNTVCEGVQPPRRRIRRNF</sequence>
<dbReference type="AlphaFoldDB" id="A0A812QR28"/>
<dbReference type="PANTHER" id="PTHR24273:SF32">
    <property type="entry name" value="HYALIN"/>
    <property type="match status" value="1"/>
</dbReference>
<dbReference type="PANTHER" id="PTHR24273">
    <property type="entry name" value="FI04643P-RELATED"/>
    <property type="match status" value="1"/>
</dbReference>
<feature type="non-terminal residue" evidence="3">
    <location>
        <position position="1"/>
    </location>
</feature>
<evidence type="ECO:0000256" key="1">
    <source>
        <dbReference type="ARBA" id="ARBA00022737"/>
    </source>
</evidence>
<dbReference type="Proteomes" id="UP000649617">
    <property type="component" value="Unassembled WGS sequence"/>
</dbReference>
<dbReference type="OrthoDB" id="412711at2759"/>
<feature type="domain" description="HYR" evidence="2">
    <location>
        <begin position="87"/>
        <end position="169"/>
    </location>
</feature>
<dbReference type="EMBL" id="CAJNIZ010017524">
    <property type="protein sequence ID" value="CAE7399444.1"/>
    <property type="molecule type" value="Genomic_DNA"/>
</dbReference>